<name>A0ABN8MJ70_9CNID</name>
<keyword evidence="2" id="KW-1185">Reference proteome</keyword>
<evidence type="ECO:0000313" key="1">
    <source>
        <dbReference type="EMBL" id="CAH3029553.1"/>
    </source>
</evidence>
<proteinExistence type="predicted"/>
<protein>
    <submittedName>
        <fullName evidence="1">Uncharacterized protein</fullName>
    </submittedName>
</protein>
<reference evidence="1 2" key="1">
    <citation type="submission" date="2022-05" db="EMBL/GenBank/DDBJ databases">
        <authorList>
            <consortium name="Genoscope - CEA"/>
            <person name="William W."/>
        </authorList>
    </citation>
    <scope>NUCLEOTIDE SEQUENCE [LARGE SCALE GENOMIC DNA]</scope>
</reference>
<comment type="caution">
    <text evidence="1">The sequence shown here is derived from an EMBL/GenBank/DDBJ whole genome shotgun (WGS) entry which is preliminary data.</text>
</comment>
<sequence>MKRGDDFFAAVGNKFCCSELFLPMDYKHSLTDLKLGTVPSVFPWTKVNEELLCREKKTANFQNDSVVVSPPTLEKWVEETKMENERLLHAELQELKNVKLQCSRKCLFGLEKFSSSNEDI</sequence>
<accession>A0ABN8MJ70</accession>
<organism evidence="1 2">
    <name type="scientific">Porites evermanni</name>
    <dbReference type="NCBI Taxonomy" id="104178"/>
    <lineage>
        <taxon>Eukaryota</taxon>
        <taxon>Metazoa</taxon>
        <taxon>Cnidaria</taxon>
        <taxon>Anthozoa</taxon>
        <taxon>Hexacorallia</taxon>
        <taxon>Scleractinia</taxon>
        <taxon>Fungiina</taxon>
        <taxon>Poritidae</taxon>
        <taxon>Porites</taxon>
    </lineage>
</organism>
<evidence type="ECO:0000313" key="2">
    <source>
        <dbReference type="Proteomes" id="UP001159427"/>
    </source>
</evidence>
<gene>
    <name evidence="1" type="ORF">PEVE_00036339</name>
</gene>
<dbReference type="Proteomes" id="UP001159427">
    <property type="component" value="Unassembled WGS sequence"/>
</dbReference>
<dbReference type="EMBL" id="CALNXI010000579">
    <property type="protein sequence ID" value="CAH3029553.1"/>
    <property type="molecule type" value="Genomic_DNA"/>
</dbReference>